<dbReference type="SUPFAM" id="SSF88697">
    <property type="entry name" value="PUA domain-like"/>
    <property type="match status" value="1"/>
</dbReference>
<proteinExistence type="predicted"/>
<dbReference type="Gene3D" id="2.30.130.30">
    <property type="entry name" value="Hypothetical protein"/>
    <property type="match status" value="1"/>
</dbReference>
<dbReference type="OrthoDB" id="711722at2"/>
<dbReference type="InterPro" id="IPR007374">
    <property type="entry name" value="ASCH_domain"/>
</dbReference>
<protein>
    <recommendedName>
        <fullName evidence="1">ASCH domain-containing protein</fullName>
    </recommendedName>
</protein>
<dbReference type="InterPro" id="IPR015947">
    <property type="entry name" value="PUA-like_sf"/>
</dbReference>
<dbReference type="KEGG" id="aev:EI546_06440"/>
<organism evidence="2 3">
    <name type="scientific">Aequorivita ciconiae</name>
    <dbReference type="NCBI Taxonomy" id="2494375"/>
    <lineage>
        <taxon>Bacteria</taxon>
        <taxon>Pseudomonadati</taxon>
        <taxon>Bacteroidota</taxon>
        <taxon>Flavobacteriia</taxon>
        <taxon>Flavobacteriales</taxon>
        <taxon>Flavobacteriaceae</taxon>
        <taxon>Aequorivita</taxon>
    </lineage>
</organism>
<reference evidence="2 3" key="1">
    <citation type="submission" date="2019-01" db="EMBL/GenBank/DDBJ databases">
        <title>Complete genome sequencing of Aequorivita sp. H23M31.</title>
        <authorList>
            <person name="Bae J.-W."/>
        </authorList>
    </citation>
    <scope>NUCLEOTIDE SEQUENCE [LARGE SCALE GENOMIC DNA]</scope>
    <source>
        <strain evidence="2 3">H23M31</strain>
    </source>
</reference>
<feature type="domain" description="ASCH" evidence="1">
    <location>
        <begin position="21"/>
        <end position="88"/>
    </location>
</feature>
<evidence type="ECO:0000313" key="2">
    <source>
        <dbReference type="EMBL" id="QAA81388.1"/>
    </source>
</evidence>
<dbReference type="AlphaFoldDB" id="A0A410G278"/>
<dbReference type="RefSeq" id="WP_128249776.1">
    <property type="nucleotide sequence ID" value="NZ_CP034951.1"/>
</dbReference>
<name>A0A410G278_9FLAO</name>
<dbReference type="Proteomes" id="UP000285517">
    <property type="component" value="Chromosome"/>
</dbReference>
<keyword evidence="3" id="KW-1185">Reference proteome</keyword>
<evidence type="ECO:0000259" key="1">
    <source>
        <dbReference type="Pfam" id="PF04266"/>
    </source>
</evidence>
<dbReference type="EMBL" id="CP034951">
    <property type="protein sequence ID" value="QAA81388.1"/>
    <property type="molecule type" value="Genomic_DNA"/>
</dbReference>
<dbReference type="Pfam" id="PF04266">
    <property type="entry name" value="ASCH"/>
    <property type="match status" value="1"/>
</dbReference>
<evidence type="ECO:0000313" key="3">
    <source>
        <dbReference type="Proteomes" id="UP000285517"/>
    </source>
</evidence>
<accession>A0A410G278</accession>
<gene>
    <name evidence="2" type="ORF">EI546_06440</name>
</gene>
<sequence length="109" mass="12996">MKTINFSYNWNNKLECKAYTTLRLENPSKYKVGEVYDVTLKDEVLHTATIVDIKILRLDQLNDYIAYLDTGYNLDECRNIIKRMYSKVDFSTKKLAFILLRKQEFLNEK</sequence>